<evidence type="ECO:0000256" key="2">
    <source>
        <dbReference type="ARBA" id="ARBA00023295"/>
    </source>
</evidence>
<dbReference type="SUPFAM" id="SSF51445">
    <property type="entry name" value="(Trans)glycosidases"/>
    <property type="match status" value="1"/>
</dbReference>
<dbReference type="GO" id="GO:0005975">
    <property type="term" value="P:carbohydrate metabolic process"/>
    <property type="evidence" value="ECO:0007669"/>
    <property type="project" value="InterPro"/>
</dbReference>
<evidence type="ECO:0000259" key="5">
    <source>
        <dbReference type="Pfam" id="PF17992"/>
    </source>
</evidence>
<dbReference type="InterPro" id="IPR013529">
    <property type="entry name" value="Glyco_hydro_42_N"/>
</dbReference>
<dbReference type="AlphaFoldDB" id="A0A857JEH7"/>
<keyword evidence="2" id="KW-0326">Glycosidase</keyword>
<protein>
    <recommendedName>
        <fullName evidence="8">Agarase</fullName>
    </recommendedName>
</protein>
<reference evidence="6 7" key="1">
    <citation type="submission" date="2019-12" db="EMBL/GenBank/DDBJ databases">
        <title>Genome sequencing and assembly of endphytes of Porphyra tenera.</title>
        <authorList>
            <person name="Park J.M."/>
            <person name="Shin R."/>
            <person name="Jo S.H."/>
        </authorList>
    </citation>
    <scope>NUCLEOTIDE SEQUENCE [LARGE SCALE GENOMIC DNA]</scope>
    <source>
        <strain evidence="6 7">GPM4</strain>
    </source>
</reference>
<keyword evidence="7" id="KW-1185">Reference proteome</keyword>
<dbReference type="PROSITE" id="PS51257">
    <property type="entry name" value="PROKAR_LIPOPROTEIN"/>
    <property type="match status" value="1"/>
</dbReference>
<evidence type="ECO:0000256" key="1">
    <source>
        <dbReference type="ARBA" id="ARBA00022801"/>
    </source>
</evidence>
<feature type="compositionally biased region" description="Polar residues" evidence="3">
    <location>
        <begin position="31"/>
        <end position="42"/>
    </location>
</feature>
<dbReference type="Gene3D" id="2.60.120.430">
    <property type="entry name" value="Galactose-binding lectin"/>
    <property type="match status" value="1"/>
</dbReference>
<proteinExistence type="predicted"/>
<dbReference type="KEGG" id="pmes:FX988_00641"/>
<feature type="domain" description="Agarase CBM-like" evidence="5">
    <location>
        <begin position="59"/>
        <end position="241"/>
    </location>
</feature>
<feature type="domain" description="Glycoside hydrolase family 42 N-terminal" evidence="4">
    <location>
        <begin position="500"/>
        <end position="674"/>
    </location>
</feature>
<evidence type="ECO:0008006" key="8">
    <source>
        <dbReference type="Google" id="ProtNLM"/>
    </source>
</evidence>
<feature type="region of interest" description="Disordered" evidence="3">
    <location>
        <begin position="23"/>
        <end position="42"/>
    </location>
</feature>
<dbReference type="Gene3D" id="3.20.20.80">
    <property type="entry name" value="Glycosidases"/>
    <property type="match status" value="1"/>
</dbReference>
<organism evidence="6 7">
    <name type="scientific">Paraglaciecola mesophila</name>
    <dbReference type="NCBI Taxonomy" id="197222"/>
    <lineage>
        <taxon>Bacteria</taxon>
        <taxon>Pseudomonadati</taxon>
        <taxon>Pseudomonadota</taxon>
        <taxon>Gammaproteobacteria</taxon>
        <taxon>Alteromonadales</taxon>
        <taxon>Alteromonadaceae</taxon>
        <taxon>Paraglaciecola</taxon>
    </lineage>
</organism>
<accession>A0A857JEH7</accession>
<dbReference type="RefSeq" id="WP_160178305.1">
    <property type="nucleotide sequence ID" value="NZ_CP047656.1"/>
</dbReference>
<dbReference type="InterPro" id="IPR017853">
    <property type="entry name" value="GH"/>
</dbReference>
<sequence>MNASKTLLFSAIVSALTGCSTSETNDPKSGFSDTQFQQSQQGEKAGKTLETLFVASNDGSLKDVKYTNATGTVTESPNSGLTVVFHGKENINSAVDFVPDEPWDWSDLDNFNIAFDIGNQGEHSVQLYLNISDTNGDTYTRSVSVPVGPQRTYYAKMAGHDLAKSISDDKNEFNFTSGLRSNPDTWTSDDTQFISLWGKKNLKLSGISKISLSVQNNLFDKQITINDIRLRQNPPMDTLYLTGVVDKFGQNAKREFDGKVHSLAELKNARDKELQALDGKWNVPRSKWGGWLEGPRLEATGNFRTAKYNGKWSLVDPDGYLYFATGIDIIRLANSSTMTGYDFPPEVLVKADNADVTPSDSQGLNRVNDSAVPARFVASELRKDLFTWLPSYDEPMGKHYGYRTGVHSGPLKQGETYSFYAANLDRKYSGISNDYMQKWQDVTLDRMRSWGFTSLGNWTDPAYYDNQQVPFFANGWIIGDFKTVSSGDDFWGNMPDVFDPKFKARAMHTVSVIADEVKNTPWCVGVFIDNEKSFGRSETPQSRYGIVFNTLKRDGSKVPTKAAFTKLAKDKYISIEALNSAWGKNIASWSDFDQGIDSVLATNKAQEKQQLADYSEMLYAYADKYFSIVDTAMQTYLPNHLYLGSRFADWGMPMEVAKAATQYVDVMSYNIYKEGLHPKGWGFLDDFDMPSIVGEFHIGATDSGLFHPGLIHAANQQDRADMYQDYMGTIIDNPYFIGAHWFQYMDSPITGRAYDGENYNVGFVNVTDTPYAPMVNAAKSLHKGMYERRFDNK</sequence>
<dbReference type="OrthoDB" id="9760450at2"/>
<evidence type="ECO:0000256" key="3">
    <source>
        <dbReference type="SAM" id="MobiDB-lite"/>
    </source>
</evidence>
<dbReference type="Pfam" id="PF17992">
    <property type="entry name" value="Agarase_CBM"/>
    <property type="match status" value="1"/>
</dbReference>
<keyword evidence="1" id="KW-0378">Hydrolase</keyword>
<evidence type="ECO:0000313" key="6">
    <source>
        <dbReference type="EMBL" id="QHJ10429.1"/>
    </source>
</evidence>
<evidence type="ECO:0000313" key="7">
    <source>
        <dbReference type="Proteomes" id="UP000464524"/>
    </source>
</evidence>
<dbReference type="Pfam" id="PF02449">
    <property type="entry name" value="Glyco_hydro_42"/>
    <property type="match status" value="1"/>
</dbReference>
<evidence type="ECO:0000259" key="4">
    <source>
        <dbReference type="Pfam" id="PF02449"/>
    </source>
</evidence>
<dbReference type="InterPro" id="IPR040669">
    <property type="entry name" value="Agarase_CBM"/>
</dbReference>
<gene>
    <name evidence="6" type="ORF">FX988_00641</name>
</gene>
<dbReference type="EMBL" id="CP047656">
    <property type="protein sequence ID" value="QHJ10429.1"/>
    <property type="molecule type" value="Genomic_DNA"/>
</dbReference>
<name>A0A857JEH7_9ALTE</name>
<dbReference type="GO" id="GO:0009341">
    <property type="term" value="C:beta-galactosidase complex"/>
    <property type="evidence" value="ECO:0007669"/>
    <property type="project" value="InterPro"/>
</dbReference>
<dbReference type="Proteomes" id="UP000464524">
    <property type="component" value="Chromosome"/>
</dbReference>
<dbReference type="GO" id="GO:0004565">
    <property type="term" value="F:beta-galactosidase activity"/>
    <property type="evidence" value="ECO:0007669"/>
    <property type="project" value="InterPro"/>
</dbReference>